<comment type="caution">
    <text evidence="1">The sequence shown here is derived from an EMBL/GenBank/DDBJ whole genome shotgun (WGS) entry which is preliminary data.</text>
</comment>
<dbReference type="Proteomes" id="UP000277819">
    <property type="component" value="Unassembled WGS sequence"/>
</dbReference>
<proteinExistence type="predicted"/>
<gene>
    <name evidence="1" type="ORF">D8787_09635</name>
</gene>
<accession>A0A3R9LAV5</accession>
<sequence length="343" mass="40197">MELKVATIYTIDRENNTTTKNIPDDGIKFDEYLHTVLITIANNKIVKNYKSKAETTQVINCIKNIIDNQSEPTVCEEFFESVSMRLLEKEISAQSKIEKMKKSVQVGSLIQALFYDRDNQRYMFLLAKVAHVVFVNQVGLSDTQGFPKDIKVYKSAAFYIDATSSEEIGVQLHQDTITKYWYDEFLELIELTNDEENTKNAFNAIDGFLNRKIKQEYPKDRAFLRNSFIHYFRTNATMDYDSMIDDIFNDYSSIDESFPRERFKNELLELPEKKKFERNFQVVADIVKARIRTNYEVYPGIRLTVSENREVIETYTEQGKKYLKIQVTDETTYLEFTHGNDNI</sequence>
<dbReference type="RefSeq" id="WP_125423571.1">
    <property type="nucleotide sequence ID" value="NZ_RJPX01000051.1"/>
</dbReference>
<dbReference type="AlphaFoldDB" id="A0A3R9LAV5"/>
<reference evidence="1 2" key="1">
    <citation type="submission" date="2018-11" db="EMBL/GenBank/DDBJ databases">
        <title>Species Designations Belie Phenotypic and Genotypic Heterogeneity in Oral Streptococci.</title>
        <authorList>
            <person name="Velsko I."/>
        </authorList>
    </citation>
    <scope>NUCLEOTIDE SEQUENCE [LARGE SCALE GENOMIC DNA]</scope>
    <source>
        <strain evidence="1 2">BCC17</strain>
    </source>
</reference>
<evidence type="ECO:0000313" key="1">
    <source>
        <dbReference type="EMBL" id="RSJ99985.1"/>
    </source>
</evidence>
<organism evidence="1 2">
    <name type="scientific">Streptococcus mitis</name>
    <dbReference type="NCBI Taxonomy" id="28037"/>
    <lineage>
        <taxon>Bacteria</taxon>
        <taxon>Bacillati</taxon>
        <taxon>Bacillota</taxon>
        <taxon>Bacilli</taxon>
        <taxon>Lactobacillales</taxon>
        <taxon>Streptococcaceae</taxon>
        <taxon>Streptococcus</taxon>
        <taxon>Streptococcus mitis group</taxon>
    </lineage>
</organism>
<evidence type="ECO:0000313" key="2">
    <source>
        <dbReference type="Proteomes" id="UP000277819"/>
    </source>
</evidence>
<protein>
    <submittedName>
        <fullName evidence="1">37-kD nucleoid-associated bacterial protein</fullName>
    </submittedName>
</protein>
<name>A0A3R9LAV5_STRMT</name>
<dbReference type="EMBL" id="RJPX01000051">
    <property type="protein sequence ID" value="RSJ99985.1"/>
    <property type="molecule type" value="Genomic_DNA"/>
</dbReference>